<dbReference type="CDD" id="cd00383">
    <property type="entry name" value="trans_reg_C"/>
    <property type="match status" value="1"/>
</dbReference>
<dbReference type="SMART" id="SM00448">
    <property type="entry name" value="REC"/>
    <property type="match status" value="1"/>
</dbReference>
<dbReference type="OrthoDB" id="9790442at2"/>
<reference evidence="7 8" key="1">
    <citation type="submission" date="2018-11" db="EMBL/GenBank/DDBJ databases">
        <title>Complete genome sequence of Paenibacillus baekrokdamisoli strain KCTC 33723.</title>
        <authorList>
            <person name="Kang S.W."/>
            <person name="Lee K.C."/>
            <person name="Kim K.K."/>
            <person name="Kim J.S."/>
            <person name="Kim D.S."/>
            <person name="Ko S.H."/>
            <person name="Yang S.H."/>
            <person name="Lee J.S."/>
        </authorList>
    </citation>
    <scope>NUCLEOTIDE SEQUENCE [LARGE SCALE GENOMIC DNA]</scope>
    <source>
        <strain evidence="7 8">KCTC 33723</strain>
    </source>
</reference>
<proteinExistence type="predicted"/>
<dbReference type="Gene3D" id="3.40.50.2300">
    <property type="match status" value="1"/>
</dbReference>
<dbReference type="InterPro" id="IPR036388">
    <property type="entry name" value="WH-like_DNA-bd_sf"/>
</dbReference>
<evidence type="ECO:0000256" key="6">
    <source>
        <dbReference type="ARBA" id="ARBA00023163"/>
    </source>
</evidence>
<dbReference type="AlphaFoldDB" id="A0A3G9IYN7"/>
<dbReference type="InterPro" id="IPR001789">
    <property type="entry name" value="Sig_transdc_resp-reg_receiver"/>
</dbReference>
<keyword evidence="8" id="KW-1185">Reference proteome</keyword>
<evidence type="ECO:0000256" key="1">
    <source>
        <dbReference type="ARBA" id="ARBA00004496"/>
    </source>
</evidence>
<keyword evidence="6" id="KW-0804">Transcription</keyword>
<dbReference type="KEGG" id="pbk:Back11_50010"/>
<dbReference type="Pfam" id="PF00072">
    <property type="entry name" value="Response_reg"/>
    <property type="match status" value="1"/>
</dbReference>
<evidence type="ECO:0000313" key="8">
    <source>
        <dbReference type="Proteomes" id="UP000275368"/>
    </source>
</evidence>
<dbReference type="Proteomes" id="UP000275368">
    <property type="component" value="Chromosome"/>
</dbReference>
<dbReference type="InterPro" id="IPR039420">
    <property type="entry name" value="WalR-like"/>
</dbReference>
<name>A0A3G9IYN7_9BACL</name>
<keyword evidence="3" id="KW-0902">Two-component regulatory system</keyword>
<dbReference type="PANTHER" id="PTHR48111:SF26">
    <property type="entry name" value="STAGE 0 SPORULATION PROTEIN A HOMOLOG"/>
    <property type="match status" value="1"/>
</dbReference>
<protein>
    <submittedName>
        <fullName evidence="7">Putative transcriptional regulatory protein YcbL</fullName>
    </submittedName>
</protein>
<dbReference type="GO" id="GO:0000976">
    <property type="term" value="F:transcription cis-regulatory region binding"/>
    <property type="evidence" value="ECO:0007669"/>
    <property type="project" value="TreeGrafter"/>
</dbReference>
<dbReference type="Gene3D" id="1.10.10.10">
    <property type="entry name" value="Winged helix-like DNA-binding domain superfamily/Winged helix DNA-binding domain"/>
    <property type="match status" value="1"/>
</dbReference>
<evidence type="ECO:0000313" key="7">
    <source>
        <dbReference type="EMBL" id="BBH23656.1"/>
    </source>
</evidence>
<dbReference type="PROSITE" id="PS51755">
    <property type="entry name" value="OMPR_PHOB"/>
    <property type="match status" value="1"/>
</dbReference>
<dbReference type="SMART" id="SM00862">
    <property type="entry name" value="Trans_reg_C"/>
    <property type="match status" value="1"/>
</dbReference>
<dbReference type="GO" id="GO:0005829">
    <property type="term" value="C:cytosol"/>
    <property type="evidence" value="ECO:0007669"/>
    <property type="project" value="TreeGrafter"/>
</dbReference>
<keyword evidence="2" id="KW-0597">Phosphoprotein</keyword>
<dbReference type="SUPFAM" id="SSF52172">
    <property type="entry name" value="CheY-like"/>
    <property type="match status" value="1"/>
</dbReference>
<dbReference type="GO" id="GO:0000156">
    <property type="term" value="F:phosphorelay response regulator activity"/>
    <property type="evidence" value="ECO:0007669"/>
    <property type="project" value="TreeGrafter"/>
</dbReference>
<evidence type="ECO:0000256" key="3">
    <source>
        <dbReference type="ARBA" id="ARBA00023012"/>
    </source>
</evidence>
<dbReference type="EMBL" id="AP019308">
    <property type="protein sequence ID" value="BBH23656.1"/>
    <property type="molecule type" value="Genomic_DNA"/>
</dbReference>
<evidence type="ECO:0000256" key="2">
    <source>
        <dbReference type="ARBA" id="ARBA00022553"/>
    </source>
</evidence>
<sequence>MAVTILLVEDDPSIGEMVESYLSLEGFQVVHAWDGEEALRLFTQQTFDLILLDLMLPKLNGMDLLKKVREKSHIPILIVSAKDGEVDKALGLGFGADDYIAKPFSMIELTARVKSAIRRATHYSDTPSAPVEAKSSLIVVHELAMDMDNLTVSKKGEEIKLTSKELQILQLFLTNPKKVFTKQHIFQSVWNDDYFGDENVINVHMSRLREKIEDIPSNPQYIKTLWGIGYRLGEF</sequence>
<dbReference type="InterPro" id="IPR011006">
    <property type="entry name" value="CheY-like_superfamily"/>
</dbReference>
<keyword evidence="4" id="KW-0805">Transcription regulation</keyword>
<dbReference type="PANTHER" id="PTHR48111">
    <property type="entry name" value="REGULATOR OF RPOS"/>
    <property type="match status" value="1"/>
</dbReference>
<dbReference type="PROSITE" id="PS50110">
    <property type="entry name" value="RESPONSE_REGULATORY"/>
    <property type="match status" value="1"/>
</dbReference>
<organism evidence="7 8">
    <name type="scientific">Paenibacillus baekrokdamisoli</name>
    <dbReference type="NCBI Taxonomy" id="1712516"/>
    <lineage>
        <taxon>Bacteria</taxon>
        <taxon>Bacillati</taxon>
        <taxon>Bacillota</taxon>
        <taxon>Bacilli</taxon>
        <taxon>Bacillales</taxon>
        <taxon>Paenibacillaceae</taxon>
        <taxon>Paenibacillus</taxon>
    </lineage>
</organism>
<dbReference type="FunFam" id="1.10.10.10:FF:000018">
    <property type="entry name" value="DNA-binding response regulator ResD"/>
    <property type="match status" value="1"/>
</dbReference>
<gene>
    <name evidence="7" type="primary">ycbL</name>
    <name evidence="7" type="ORF">Back11_50010</name>
</gene>
<dbReference type="Pfam" id="PF00486">
    <property type="entry name" value="Trans_reg_C"/>
    <property type="match status" value="1"/>
</dbReference>
<comment type="subcellular location">
    <subcellularLocation>
        <location evidence="1">Cytoplasm</location>
    </subcellularLocation>
</comment>
<dbReference type="RefSeq" id="WP_125663334.1">
    <property type="nucleotide sequence ID" value="NZ_AP019308.1"/>
</dbReference>
<dbReference type="InterPro" id="IPR001867">
    <property type="entry name" value="OmpR/PhoB-type_DNA-bd"/>
</dbReference>
<evidence type="ECO:0000256" key="4">
    <source>
        <dbReference type="ARBA" id="ARBA00023015"/>
    </source>
</evidence>
<evidence type="ECO:0000256" key="5">
    <source>
        <dbReference type="ARBA" id="ARBA00023125"/>
    </source>
</evidence>
<dbReference type="GO" id="GO:0006355">
    <property type="term" value="P:regulation of DNA-templated transcription"/>
    <property type="evidence" value="ECO:0007669"/>
    <property type="project" value="InterPro"/>
</dbReference>
<accession>A0A3G9IYN7</accession>
<dbReference type="FunFam" id="3.40.50.2300:FF:000001">
    <property type="entry name" value="DNA-binding response regulator PhoB"/>
    <property type="match status" value="1"/>
</dbReference>
<dbReference type="Gene3D" id="6.10.250.690">
    <property type="match status" value="1"/>
</dbReference>
<dbReference type="GO" id="GO:0032993">
    <property type="term" value="C:protein-DNA complex"/>
    <property type="evidence" value="ECO:0007669"/>
    <property type="project" value="TreeGrafter"/>
</dbReference>
<dbReference type="CDD" id="cd17574">
    <property type="entry name" value="REC_OmpR"/>
    <property type="match status" value="1"/>
</dbReference>
<keyword evidence="5" id="KW-0238">DNA-binding</keyword>